<dbReference type="EMBL" id="JACRTG010000034">
    <property type="protein sequence ID" value="MBC8589367.1"/>
    <property type="molecule type" value="Genomic_DNA"/>
</dbReference>
<keyword evidence="3" id="KW-1185">Reference proteome</keyword>
<feature type="domain" description="Helix-turn-helix" evidence="1">
    <location>
        <begin position="6"/>
        <end position="52"/>
    </location>
</feature>
<dbReference type="RefSeq" id="WP_262430836.1">
    <property type="nucleotide sequence ID" value="NZ_JACRTG010000034.1"/>
</dbReference>
<name>A0A926EXI4_9FIRM</name>
<accession>A0A926EXI4</accession>
<evidence type="ECO:0000313" key="3">
    <source>
        <dbReference type="Proteomes" id="UP000601171"/>
    </source>
</evidence>
<dbReference type="SUPFAM" id="SSF46955">
    <property type="entry name" value="Putative DNA-binding domain"/>
    <property type="match status" value="1"/>
</dbReference>
<protein>
    <submittedName>
        <fullName evidence="2">Helix-turn-helix domain-containing protein</fullName>
    </submittedName>
</protein>
<dbReference type="InterPro" id="IPR010093">
    <property type="entry name" value="SinI_DNA-bd"/>
</dbReference>
<reference evidence="2" key="1">
    <citation type="submission" date="2020-08" db="EMBL/GenBank/DDBJ databases">
        <title>Genome public.</title>
        <authorList>
            <person name="Liu C."/>
            <person name="Sun Q."/>
        </authorList>
    </citation>
    <scope>NUCLEOTIDE SEQUENCE</scope>
    <source>
        <strain evidence="2">BX21</strain>
    </source>
</reference>
<gene>
    <name evidence="2" type="ORF">H8707_14205</name>
</gene>
<dbReference type="NCBIfam" id="TIGR01764">
    <property type="entry name" value="excise"/>
    <property type="match status" value="1"/>
</dbReference>
<dbReference type="GO" id="GO:0003677">
    <property type="term" value="F:DNA binding"/>
    <property type="evidence" value="ECO:0007669"/>
    <property type="project" value="InterPro"/>
</dbReference>
<evidence type="ECO:0000259" key="1">
    <source>
        <dbReference type="Pfam" id="PF12728"/>
    </source>
</evidence>
<dbReference type="InterPro" id="IPR041657">
    <property type="entry name" value="HTH_17"/>
</dbReference>
<dbReference type="InterPro" id="IPR009061">
    <property type="entry name" value="DNA-bd_dom_put_sf"/>
</dbReference>
<dbReference type="Pfam" id="PF12728">
    <property type="entry name" value="HTH_17"/>
    <property type="match status" value="1"/>
</dbReference>
<evidence type="ECO:0000313" key="2">
    <source>
        <dbReference type="EMBL" id="MBC8589367.1"/>
    </source>
</evidence>
<dbReference type="Proteomes" id="UP000601171">
    <property type="component" value="Unassembled WGS sequence"/>
</dbReference>
<dbReference type="AlphaFoldDB" id="A0A926EXI4"/>
<proteinExistence type="predicted"/>
<sequence>MKPIIYTTKDLATILGVSDETVRREIKRGRLKCFYVGDQARFTQVHIEDYMNVKDFGMTTREIELEKEKKQLLEVIAEKDRTIKEIKNFILKEV</sequence>
<dbReference type="Gene3D" id="1.10.1660.10">
    <property type="match status" value="1"/>
</dbReference>
<organism evidence="2 3">
    <name type="scientific">Paratissierella segnis</name>
    <dbReference type="NCBI Taxonomy" id="2763679"/>
    <lineage>
        <taxon>Bacteria</taxon>
        <taxon>Bacillati</taxon>
        <taxon>Bacillota</taxon>
        <taxon>Tissierellia</taxon>
        <taxon>Tissierellales</taxon>
        <taxon>Tissierellaceae</taxon>
        <taxon>Paratissierella</taxon>
    </lineage>
</organism>
<comment type="caution">
    <text evidence="2">The sequence shown here is derived from an EMBL/GenBank/DDBJ whole genome shotgun (WGS) entry which is preliminary data.</text>
</comment>